<reference evidence="16 17" key="1">
    <citation type="journal article" date="2016" name="Nat. Commun.">
        <title>Thousands of microbial genomes shed light on interconnected biogeochemical processes in an aquifer system.</title>
        <authorList>
            <person name="Anantharaman K."/>
            <person name="Brown C.T."/>
            <person name="Hug L.A."/>
            <person name="Sharon I."/>
            <person name="Castelle C.J."/>
            <person name="Probst A.J."/>
            <person name="Thomas B.C."/>
            <person name="Singh A."/>
            <person name="Wilkins M.J."/>
            <person name="Karaoz U."/>
            <person name="Brodie E.L."/>
            <person name="Williams K.H."/>
            <person name="Hubbard S.S."/>
            <person name="Banfield J.F."/>
        </authorList>
    </citation>
    <scope>NUCLEOTIDE SEQUENCE [LARGE SCALE GENOMIC DNA]</scope>
</reference>
<evidence type="ECO:0000256" key="8">
    <source>
        <dbReference type="ARBA" id="ARBA00022833"/>
    </source>
</evidence>
<evidence type="ECO:0000256" key="2">
    <source>
        <dbReference type="ARBA" id="ARBA00005594"/>
    </source>
</evidence>
<dbReference type="GO" id="GO:0004817">
    <property type="term" value="F:cysteine-tRNA ligase activity"/>
    <property type="evidence" value="ECO:0007669"/>
    <property type="project" value="UniProtKB-UniRule"/>
</dbReference>
<feature type="binding site" evidence="12">
    <location>
        <position position="258"/>
    </location>
    <ligand>
        <name>Zn(2+)</name>
        <dbReference type="ChEBI" id="CHEBI:29105"/>
    </ligand>
</feature>
<proteinExistence type="inferred from homology"/>
<dbReference type="Gene3D" id="1.20.120.1910">
    <property type="entry name" value="Cysteine-tRNA ligase, C-terminal anti-codon recognition domain"/>
    <property type="match status" value="1"/>
</dbReference>
<dbReference type="GO" id="GO:0005829">
    <property type="term" value="C:cytosol"/>
    <property type="evidence" value="ECO:0007669"/>
    <property type="project" value="TreeGrafter"/>
</dbReference>
<dbReference type="InterPro" id="IPR015273">
    <property type="entry name" value="Cys-tRNA-synt_Ia_DALR"/>
</dbReference>
<sequence>MKDLFLRNTLTRKKEKFEPFNPPKVGMYTCGPTVYYYPQIGNWRTFIFEDILRRVLEYNGYQVTHVMNITDVGHLTGDNLGDADLGEDRMEMAAKKEGKTAWDIANFYIKDFIESREKLNILAPAFFVRATDHIEEQVGLIKRLEAKGLTYVTKMGVYFDVSKFPNYGKLGGQKMIDKRAVTRKELKEDQEKRNPFDFALWKFSPSLGLGQAKRQMEWDSPWGRGFPGWHIECSAMSMKYLGESFDIHCGGVDHVAIHHTNEIAQSEGATGEPFVKYWIHGEFLKVDGGRMGKSLGNSYTLHDIEKKSYDALSLRYLYLTAHYRDTLNFTWKSLTASQVTLNKVREHIMVLKENKDRAALSIEKEKKVEDFNKRFFEAVNDDLNTPRALSVFWEVLKSNIPSEDKYDLAVSFDEILGLGLGELTQNKIEIPEEVSDLAENREEYRKANNWEMADKIRKEIEKKGFIVRDTEFGPRINPKK</sequence>
<dbReference type="EMBL" id="MGGD01000025">
    <property type="protein sequence ID" value="OGM20850.1"/>
    <property type="molecule type" value="Genomic_DNA"/>
</dbReference>
<organism evidence="16 17">
    <name type="scientific">Candidatus Woesebacteria bacterium RIFCSPHIGHO2_01_FULL_38_26b</name>
    <dbReference type="NCBI Taxonomy" id="1802491"/>
    <lineage>
        <taxon>Bacteria</taxon>
        <taxon>Candidatus Woeseibacteriota</taxon>
    </lineage>
</organism>
<dbReference type="PANTHER" id="PTHR10890">
    <property type="entry name" value="CYSTEINYL-TRNA SYNTHETASE"/>
    <property type="match status" value="1"/>
</dbReference>
<comment type="cofactor">
    <cofactor evidence="12">
        <name>Zn(2+)</name>
        <dbReference type="ChEBI" id="CHEBI:29105"/>
    </cofactor>
    <text evidence="12">Binds 1 zinc ion per subunit.</text>
</comment>
<keyword evidence="8 12" id="KW-0862">Zinc</keyword>
<dbReference type="PANTHER" id="PTHR10890:SF3">
    <property type="entry name" value="CYSTEINE--TRNA LIGASE, CYTOPLASMIC"/>
    <property type="match status" value="1"/>
</dbReference>
<evidence type="ECO:0000256" key="7">
    <source>
        <dbReference type="ARBA" id="ARBA00022741"/>
    </source>
</evidence>
<keyword evidence="6 12" id="KW-0479">Metal-binding</keyword>
<evidence type="ECO:0000256" key="10">
    <source>
        <dbReference type="ARBA" id="ARBA00022917"/>
    </source>
</evidence>
<feature type="domain" description="Cysteinyl-tRNA synthetase class Ia DALR" evidence="14">
    <location>
        <begin position="374"/>
        <end position="397"/>
    </location>
</feature>
<dbReference type="SUPFAM" id="SSF47323">
    <property type="entry name" value="Anticodon-binding domain of a subclass of class I aminoacyl-tRNA synthetases"/>
    <property type="match status" value="1"/>
</dbReference>
<comment type="catalytic activity">
    <reaction evidence="12">
        <text>tRNA(Cys) + L-cysteine + ATP = L-cysteinyl-tRNA(Cys) + AMP + diphosphate</text>
        <dbReference type="Rhea" id="RHEA:17773"/>
        <dbReference type="Rhea" id="RHEA-COMP:9661"/>
        <dbReference type="Rhea" id="RHEA-COMP:9679"/>
        <dbReference type="ChEBI" id="CHEBI:30616"/>
        <dbReference type="ChEBI" id="CHEBI:33019"/>
        <dbReference type="ChEBI" id="CHEBI:35235"/>
        <dbReference type="ChEBI" id="CHEBI:78442"/>
        <dbReference type="ChEBI" id="CHEBI:78517"/>
        <dbReference type="ChEBI" id="CHEBI:456215"/>
        <dbReference type="EC" id="6.1.1.16"/>
    </reaction>
</comment>
<comment type="similarity">
    <text evidence="2 12">Belongs to the class-I aminoacyl-tRNA synthetase family.</text>
</comment>
<protein>
    <recommendedName>
        <fullName evidence="12">Cysteine--tRNA ligase</fullName>
        <ecNumber evidence="12">6.1.1.16</ecNumber>
    </recommendedName>
    <alternativeName>
        <fullName evidence="12">Cysteinyl-tRNA synthetase</fullName>
        <shortName evidence="12">CysRS</shortName>
    </alternativeName>
</protein>
<name>A0A1F7Y0X9_9BACT</name>
<dbReference type="GO" id="GO:0008270">
    <property type="term" value="F:zinc ion binding"/>
    <property type="evidence" value="ECO:0007669"/>
    <property type="project" value="UniProtKB-UniRule"/>
</dbReference>
<dbReference type="NCBIfam" id="TIGR00435">
    <property type="entry name" value="cysS"/>
    <property type="match status" value="1"/>
</dbReference>
<dbReference type="GO" id="GO:0005524">
    <property type="term" value="F:ATP binding"/>
    <property type="evidence" value="ECO:0007669"/>
    <property type="project" value="UniProtKB-UniRule"/>
</dbReference>
<comment type="subcellular location">
    <subcellularLocation>
        <location evidence="1 12">Cytoplasm</location>
    </subcellularLocation>
</comment>
<dbReference type="InterPro" id="IPR032678">
    <property type="entry name" value="tRNA-synt_1_cat_dom"/>
</dbReference>
<evidence type="ECO:0000256" key="3">
    <source>
        <dbReference type="ARBA" id="ARBA00011245"/>
    </source>
</evidence>
<dbReference type="Gene3D" id="3.40.50.620">
    <property type="entry name" value="HUPs"/>
    <property type="match status" value="1"/>
</dbReference>
<dbReference type="CDD" id="cd00672">
    <property type="entry name" value="CysRS_core"/>
    <property type="match status" value="1"/>
</dbReference>
<dbReference type="Pfam" id="PF01406">
    <property type="entry name" value="tRNA-synt_1e"/>
    <property type="match status" value="1"/>
</dbReference>
<feature type="domain" description="Cysteinyl-tRNA ligase anticodon binding" evidence="15">
    <location>
        <begin position="429"/>
        <end position="470"/>
    </location>
</feature>
<keyword evidence="11 12" id="KW-0030">Aminoacyl-tRNA synthetase</keyword>
<evidence type="ECO:0000256" key="6">
    <source>
        <dbReference type="ARBA" id="ARBA00022723"/>
    </source>
</evidence>
<feature type="binding site" evidence="12">
    <location>
        <position position="293"/>
    </location>
    <ligand>
        <name>ATP</name>
        <dbReference type="ChEBI" id="CHEBI:30616"/>
    </ligand>
</feature>
<feature type="binding site" evidence="12">
    <location>
        <position position="262"/>
    </location>
    <ligand>
        <name>Zn(2+)</name>
        <dbReference type="ChEBI" id="CHEBI:29105"/>
    </ligand>
</feature>
<evidence type="ECO:0000256" key="1">
    <source>
        <dbReference type="ARBA" id="ARBA00004496"/>
    </source>
</evidence>
<keyword evidence="10 12" id="KW-0648">Protein biosynthesis</keyword>
<dbReference type="Pfam" id="PF23493">
    <property type="entry name" value="CysS_C"/>
    <property type="match status" value="1"/>
</dbReference>
<feature type="binding site" evidence="12">
    <location>
        <position position="233"/>
    </location>
    <ligand>
        <name>Zn(2+)</name>
        <dbReference type="ChEBI" id="CHEBI:29105"/>
    </ligand>
</feature>
<evidence type="ECO:0000256" key="4">
    <source>
        <dbReference type="ARBA" id="ARBA00022490"/>
    </source>
</evidence>
<evidence type="ECO:0000259" key="15">
    <source>
        <dbReference type="Pfam" id="PF23493"/>
    </source>
</evidence>
<feature type="short sequence motif" description="'KMSKS' region" evidence="12">
    <location>
        <begin position="290"/>
        <end position="294"/>
    </location>
</feature>
<accession>A0A1F7Y0X9</accession>
<dbReference type="Pfam" id="PF09190">
    <property type="entry name" value="DALR_2"/>
    <property type="match status" value="1"/>
</dbReference>
<dbReference type="EC" id="6.1.1.16" evidence="12"/>
<dbReference type="SUPFAM" id="SSF52374">
    <property type="entry name" value="Nucleotidylyl transferase"/>
    <property type="match status" value="1"/>
</dbReference>
<evidence type="ECO:0000259" key="13">
    <source>
        <dbReference type="Pfam" id="PF01406"/>
    </source>
</evidence>
<evidence type="ECO:0000313" key="17">
    <source>
        <dbReference type="Proteomes" id="UP000176741"/>
    </source>
</evidence>
<keyword evidence="7 12" id="KW-0547">Nucleotide-binding</keyword>
<feature type="binding site" evidence="12">
    <location>
        <position position="30"/>
    </location>
    <ligand>
        <name>Zn(2+)</name>
        <dbReference type="ChEBI" id="CHEBI:29105"/>
    </ligand>
</feature>
<dbReference type="InterPro" id="IPR015803">
    <property type="entry name" value="Cys-tRNA-ligase"/>
</dbReference>
<dbReference type="GO" id="GO:0006423">
    <property type="term" value="P:cysteinyl-tRNA aminoacylation"/>
    <property type="evidence" value="ECO:0007669"/>
    <property type="project" value="UniProtKB-UniRule"/>
</dbReference>
<gene>
    <name evidence="12" type="primary">cysS</name>
    <name evidence="16" type="ORF">A2771_03770</name>
</gene>
<dbReference type="InterPro" id="IPR056411">
    <property type="entry name" value="CysS_C"/>
</dbReference>
<dbReference type="PRINTS" id="PR00983">
    <property type="entry name" value="TRNASYNTHCYS"/>
</dbReference>
<keyword evidence="4 12" id="KW-0963">Cytoplasm</keyword>
<evidence type="ECO:0000256" key="12">
    <source>
        <dbReference type="HAMAP-Rule" id="MF_00041"/>
    </source>
</evidence>
<dbReference type="InterPro" id="IPR014729">
    <property type="entry name" value="Rossmann-like_a/b/a_fold"/>
</dbReference>
<dbReference type="InterPro" id="IPR024909">
    <property type="entry name" value="Cys-tRNA/MSH_ligase"/>
</dbReference>
<keyword evidence="9 12" id="KW-0067">ATP-binding</keyword>
<comment type="subunit">
    <text evidence="3 12">Monomer.</text>
</comment>
<evidence type="ECO:0000256" key="5">
    <source>
        <dbReference type="ARBA" id="ARBA00022598"/>
    </source>
</evidence>
<evidence type="ECO:0000256" key="11">
    <source>
        <dbReference type="ARBA" id="ARBA00023146"/>
    </source>
</evidence>
<keyword evidence="5 12" id="KW-0436">Ligase</keyword>
<evidence type="ECO:0000256" key="9">
    <source>
        <dbReference type="ARBA" id="ARBA00022840"/>
    </source>
</evidence>
<feature type="domain" description="tRNA synthetases class I catalytic" evidence="13">
    <location>
        <begin position="17"/>
        <end position="336"/>
    </location>
</feature>
<dbReference type="AlphaFoldDB" id="A0A1F7Y0X9"/>
<dbReference type="HAMAP" id="MF_00041">
    <property type="entry name" value="Cys_tRNA_synth"/>
    <property type="match status" value="1"/>
</dbReference>
<comment type="caution">
    <text evidence="16">The sequence shown here is derived from an EMBL/GenBank/DDBJ whole genome shotgun (WGS) entry which is preliminary data.</text>
</comment>
<dbReference type="InterPro" id="IPR009080">
    <property type="entry name" value="tRNAsynth_Ia_anticodon-bd"/>
</dbReference>
<evidence type="ECO:0000313" key="16">
    <source>
        <dbReference type="EMBL" id="OGM20850.1"/>
    </source>
</evidence>
<evidence type="ECO:0000259" key="14">
    <source>
        <dbReference type="Pfam" id="PF09190"/>
    </source>
</evidence>
<dbReference type="Proteomes" id="UP000176741">
    <property type="component" value="Unassembled WGS sequence"/>
</dbReference>
<comment type="caution">
    <text evidence="12">Lacks conserved residue(s) required for the propagation of feature annotation.</text>
</comment>